<sequence>MKGREDCQELKPKETQASLGTTVIACFDVSDLTTRKDNESIVQEENCFVEEIKEVELRSRHGKFIYDRTYNPVGLNKVSHFSRRGRAPRR</sequence>
<dbReference type="EMBL" id="CALNXI010001844">
    <property type="protein sequence ID" value="CAH3178191.1"/>
    <property type="molecule type" value="Genomic_DNA"/>
</dbReference>
<organism evidence="1 2">
    <name type="scientific">Porites evermanni</name>
    <dbReference type="NCBI Taxonomy" id="104178"/>
    <lineage>
        <taxon>Eukaryota</taxon>
        <taxon>Metazoa</taxon>
        <taxon>Cnidaria</taxon>
        <taxon>Anthozoa</taxon>
        <taxon>Hexacorallia</taxon>
        <taxon>Scleractinia</taxon>
        <taxon>Fungiina</taxon>
        <taxon>Poritidae</taxon>
        <taxon>Porites</taxon>
    </lineage>
</organism>
<gene>
    <name evidence="1" type="ORF">PEVE_00011630</name>
</gene>
<evidence type="ECO:0000313" key="2">
    <source>
        <dbReference type="Proteomes" id="UP001159427"/>
    </source>
</evidence>
<proteinExistence type="predicted"/>
<reference evidence="1 2" key="1">
    <citation type="submission" date="2022-05" db="EMBL/GenBank/DDBJ databases">
        <authorList>
            <consortium name="Genoscope - CEA"/>
            <person name="William W."/>
        </authorList>
    </citation>
    <scope>NUCLEOTIDE SEQUENCE [LARGE SCALE GENOMIC DNA]</scope>
</reference>
<protein>
    <submittedName>
        <fullName evidence="1">Uncharacterized protein</fullName>
    </submittedName>
</protein>
<evidence type="ECO:0000313" key="1">
    <source>
        <dbReference type="EMBL" id="CAH3178191.1"/>
    </source>
</evidence>
<dbReference type="PROSITE" id="PS51257">
    <property type="entry name" value="PROKAR_LIPOPROTEIN"/>
    <property type="match status" value="1"/>
</dbReference>
<comment type="caution">
    <text evidence="1">The sequence shown here is derived from an EMBL/GenBank/DDBJ whole genome shotgun (WGS) entry which is preliminary data.</text>
</comment>
<feature type="non-terminal residue" evidence="1">
    <location>
        <position position="90"/>
    </location>
</feature>
<keyword evidence="2" id="KW-1185">Reference proteome</keyword>
<name>A0ABN8RL68_9CNID</name>
<accession>A0ABN8RL68</accession>
<dbReference type="Proteomes" id="UP001159427">
    <property type="component" value="Unassembled WGS sequence"/>
</dbReference>